<keyword evidence="2" id="KW-1185">Reference proteome</keyword>
<dbReference type="EMBL" id="JAIWYP010000015">
    <property type="protein sequence ID" value="KAH3702863.1"/>
    <property type="molecule type" value="Genomic_DNA"/>
</dbReference>
<protein>
    <submittedName>
        <fullName evidence="1">Uncharacterized protein</fullName>
    </submittedName>
</protein>
<accession>A0A9D3YPL8</accession>
<gene>
    <name evidence="1" type="ORF">DPMN_077889</name>
</gene>
<proteinExistence type="predicted"/>
<reference evidence="1" key="2">
    <citation type="submission" date="2020-11" db="EMBL/GenBank/DDBJ databases">
        <authorList>
            <person name="McCartney M.A."/>
            <person name="Auch B."/>
            <person name="Kono T."/>
            <person name="Mallez S."/>
            <person name="Becker A."/>
            <person name="Gohl D.M."/>
            <person name="Silverstein K.A.T."/>
            <person name="Koren S."/>
            <person name="Bechman K.B."/>
            <person name="Herman A."/>
            <person name="Abrahante J.E."/>
            <person name="Garbe J."/>
        </authorList>
    </citation>
    <scope>NUCLEOTIDE SEQUENCE</scope>
    <source>
        <strain evidence="1">Duluth1</strain>
        <tissue evidence="1">Whole animal</tissue>
    </source>
</reference>
<organism evidence="1 2">
    <name type="scientific">Dreissena polymorpha</name>
    <name type="common">Zebra mussel</name>
    <name type="synonym">Mytilus polymorpha</name>
    <dbReference type="NCBI Taxonomy" id="45954"/>
    <lineage>
        <taxon>Eukaryota</taxon>
        <taxon>Metazoa</taxon>
        <taxon>Spiralia</taxon>
        <taxon>Lophotrochozoa</taxon>
        <taxon>Mollusca</taxon>
        <taxon>Bivalvia</taxon>
        <taxon>Autobranchia</taxon>
        <taxon>Heteroconchia</taxon>
        <taxon>Euheterodonta</taxon>
        <taxon>Imparidentia</taxon>
        <taxon>Neoheterodontei</taxon>
        <taxon>Myida</taxon>
        <taxon>Dreissenoidea</taxon>
        <taxon>Dreissenidae</taxon>
        <taxon>Dreissena</taxon>
    </lineage>
</organism>
<reference evidence="1" key="1">
    <citation type="journal article" date="2019" name="bioRxiv">
        <title>The Genome of the Zebra Mussel, Dreissena polymorpha: A Resource for Invasive Species Research.</title>
        <authorList>
            <person name="McCartney M.A."/>
            <person name="Auch B."/>
            <person name="Kono T."/>
            <person name="Mallez S."/>
            <person name="Zhang Y."/>
            <person name="Obille A."/>
            <person name="Becker A."/>
            <person name="Abrahante J.E."/>
            <person name="Garbe J."/>
            <person name="Badalamenti J.P."/>
            <person name="Herman A."/>
            <person name="Mangelson H."/>
            <person name="Liachko I."/>
            <person name="Sullivan S."/>
            <person name="Sone E.D."/>
            <person name="Koren S."/>
            <person name="Silverstein K.A.T."/>
            <person name="Beckman K.B."/>
            <person name="Gohl D.M."/>
        </authorList>
    </citation>
    <scope>NUCLEOTIDE SEQUENCE</scope>
    <source>
        <strain evidence="1">Duluth1</strain>
        <tissue evidence="1">Whole animal</tissue>
    </source>
</reference>
<evidence type="ECO:0000313" key="2">
    <source>
        <dbReference type="Proteomes" id="UP000828390"/>
    </source>
</evidence>
<dbReference type="AlphaFoldDB" id="A0A9D3YPL8"/>
<dbReference type="Proteomes" id="UP000828390">
    <property type="component" value="Unassembled WGS sequence"/>
</dbReference>
<name>A0A9D3YPL8_DREPO</name>
<evidence type="ECO:0000313" key="1">
    <source>
        <dbReference type="EMBL" id="KAH3702863.1"/>
    </source>
</evidence>
<comment type="caution">
    <text evidence="1">The sequence shown here is derived from an EMBL/GenBank/DDBJ whole genome shotgun (WGS) entry which is preliminary data.</text>
</comment>
<sequence length="69" mass="8020">MFEKTYPDLFFTNIGSRLQVTWPSDKYGRRNKTKPSCLLSEYNTSPIIDHVIVFQTTIAGVNYEGKQHH</sequence>